<dbReference type="InterPro" id="IPR050377">
    <property type="entry name" value="Radical_SAM_PqqE_MftC-like"/>
</dbReference>
<dbReference type="GO" id="GO:0046872">
    <property type="term" value="F:metal ion binding"/>
    <property type="evidence" value="ECO:0007669"/>
    <property type="project" value="UniProtKB-KW"/>
</dbReference>
<sequence length="317" mass="34757">MSHRIDALRSPLLITWQLTRDCDLACLHCCTDSAPGKRLPDELTREEALRLADDIVANEVPYVMLAGGEPLVAPHFFEVAESLGSRGVQLKIETNGQRFDAAIAQRLAKLPIRSIQISLDGDTEEVYAKQRPGGSLARAHEACHAVREAGLPLEITFAPTRINLHEARAVIDRARSFGAFRFNSGRLMRVGTAARHWNKVAPAEDAWVAFRTLLREAASQTGMEMCFEPFSLEEALASSLGDPPATLLVLPNGWVKVAAALPQACADLRRESLAEAWGAYQRAWHEATMAAAVRDAVADESRHARANVWQLLPLVNA</sequence>
<dbReference type="InterPro" id="IPR007197">
    <property type="entry name" value="rSAM"/>
</dbReference>
<dbReference type="InterPro" id="IPR058240">
    <property type="entry name" value="rSAM_sf"/>
</dbReference>
<dbReference type="SUPFAM" id="SSF102114">
    <property type="entry name" value="Radical SAM enzymes"/>
    <property type="match status" value="1"/>
</dbReference>
<comment type="cofactor">
    <cofactor evidence="1">
        <name>[4Fe-4S] cluster</name>
        <dbReference type="ChEBI" id="CHEBI:49883"/>
    </cofactor>
</comment>
<dbReference type="CDD" id="cd01335">
    <property type="entry name" value="Radical_SAM"/>
    <property type="match status" value="1"/>
</dbReference>
<evidence type="ECO:0000256" key="4">
    <source>
        <dbReference type="ARBA" id="ARBA00023004"/>
    </source>
</evidence>
<evidence type="ECO:0000259" key="6">
    <source>
        <dbReference type="PROSITE" id="PS51918"/>
    </source>
</evidence>
<protein>
    <submittedName>
        <fullName evidence="7">Mycofactocin radical SAM maturase MftC</fullName>
        <ecNumber evidence="7">2.-.-.-</ecNumber>
    </submittedName>
</protein>
<dbReference type="Proteomes" id="UP000503096">
    <property type="component" value="Chromosome"/>
</dbReference>
<organism evidence="7 8">
    <name type="scientific">Usitatibacter palustris</name>
    <dbReference type="NCBI Taxonomy" id="2732487"/>
    <lineage>
        <taxon>Bacteria</taxon>
        <taxon>Pseudomonadati</taxon>
        <taxon>Pseudomonadota</taxon>
        <taxon>Betaproteobacteria</taxon>
        <taxon>Nitrosomonadales</taxon>
        <taxon>Usitatibacteraceae</taxon>
        <taxon>Usitatibacter</taxon>
    </lineage>
</organism>
<evidence type="ECO:0000313" key="7">
    <source>
        <dbReference type="EMBL" id="QJR15612.1"/>
    </source>
</evidence>
<feature type="domain" description="Radical SAM core" evidence="6">
    <location>
        <begin position="8"/>
        <end position="224"/>
    </location>
</feature>
<accession>A0A6M4H8D6</accession>
<dbReference type="PROSITE" id="PS51918">
    <property type="entry name" value="RADICAL_SAM"/>
    <property type="match status" value="1"/>
</dbReference>
<keyword evidence="4" id="KW-0408">Iron</keyword>
<evidence type="ECO:0000256" key="5">
    <source>
        <dbReference type="ARBA" id="ARBA00023014"/>
    </source>
</evidence>
<keyword evidence="8" id="KW-1185">Reference proteome</keyword>
<dbReference type="PANTHER" id="PTHR11228:SF35">
    <property type="entry name" value="MOLYBDENUM COFACTOR BIOSYNTHESIS PROTEIN A-RELATED"/>
    <property type="match status" value="1"/>
</dbReference>
<dbReference type="RefSeq" id="WP_171163038.1">
    <property type="nucleotide sequence ID" value="NZ_CP053073.1"/>
</dbReference>
<evidence type="ECO:0000313" key="8">
    <source>
        <dbReference type="Proteomes" id="UP000503096"/>
    </source>
</evidence>
<keyword evidence="3" id="KW-0479">Metal-binding</keyword>
<dbReference type="GO" id="GO:0051539">
    <property type="term" value="F:4 iron, 4 sulfur cluster binding"/>
    <property type="evidence" value="ECO:0007669"/>
    <property type="project" value="UniProtKB-KW"/>
</dbReference>
<evidence type="ECO:0000256" key="3">
    <source>
        <dbReference type="ARBA" id="ARBA00022723"/>
    </source>
</evidence>
<dbReference type="Pfam" id="PF04055">
    <property type="entry name" value="Radical_SAM"/>
    <property type="match status" value="1"/>
</dbReference>
<evidence type="ECO:0000256" key="1">
    <source>
        <dbReference type="ARBA" id="ARBA00001966"/>
    </source>
</evidence>
<dbReference type="SFLD" id="SFLDS00029">
    <property type="entry name" value="Radical_SAM"/>
    <property type="match status" value="1"/>
</dbReference>
<dbReference type="Gene3D" id="3.20.20.70">
    <property type="entry name" value="Aldolase class I"/>
    <property type="match status" value="1"/>
</dbReference>
<dbReference type="InterPro" id="IPR006638">
    <property type="entry name" value="Elp3/MiaA/NifB-like_rSAM"/>
</dbReference>
<keyword evidence="5" id="KW-0411">Iron-sulfur</keyword>
<keyword evidence="2" id="KW-0949">S-adenosyl-L-methionine</keyword>
<gene>
    <name evidence="7" type="primary">mftC</name>
    <name evidence="7" type="ORF">DSM104440_02434</name>
</gene>
<dbReference type="PANTHER" id="PTHR11228">
    <property type="entry name" value="RADICAL SAM DOMAIN PROTEIN"/>
    <property type="match status" value="1"/>
</dbReference>
<dbReference type="KEGG" id="upl:DSM104440_02434"/>
<dbReference type="EMBL" id="CP053073">
    <property type="protein sequence ID" value="QJR15612.1"/>
    <property type="molecule type" value="Genomic_DNA"/>
</dbReference>
<dbReference type="AlphaFoldDB" id="A0A6M4H8D6"/>
<dbReference type="SMART" id="SM00729">
    <property type="entry name" value="Elp3"/>
    <property type="match status" value="1"/>
</dbReference>
<dbReference type="EC" id="2.-.-.-" evidence="7"/>
<evidence type="ECO:0000256" key="2">
    <source>
        <dbReference type="ARBA" id="ARBA00022691"/>
    </source>
</evidence>
<proteinExistence type="predicted"/>
<dbReference type="GO" id="GO:0016740">
    <property type="term" value="F:transferase activity"/>
    <property type="evidence" value="ECO:0007669"/>
    <property type="project" value="UniProtKB-KW"/>
</dbReference>
<keyword evidence="7" id="KW-0808">Transferase</keyword>
<dbReference type="InterPro" id="IPR013785">
    <property type="entry name" value="Aldolase_TIM"/>
</dbReference>
<reference evidence="7 8" key="1">
    <citation type="submission" date="2020-04" db="EMBL/GenBank/DDBJ databases">
        <title>Usitatibacter rugosus gen. nov., sp. nov. and Usitatibacter palustris sp. nov., novel members of Usitatibacteraceae fam. nov. within the order Nitrosomonadales isolated from soil.</title>
        <authorList>
            <person name="Huber K.J."/>
            <person name="Neumann-Schaal M."/>
            <person name="Geppert A."/>
            <person name="Luckner M."/>
            <person name="Wanner G."/>
            <person name="Overmann J."/>
        </authorList>
    </citation>
    <scope>NUCLEOTIDE SEQUENCE [LARGE SCALE GENOMIC DNA]</scope>
    <source>
        <strain evidence="7 8">Swamp67</strain>
    </source>
</reference>
<dbReference type="SFLD" id="SFLDG01067">
    <property type="entry name" value="SPASM/twitch_domain_containing"/>
    <property type="match status" value="1"/>
</dbReference>
<dbReference type="InParanoid" id="A0A6M4H8D6"/>
<name>A0A6M4H8D6_9PROT</name>